<dbReference type="WBParaSite" id="ECPE_0001756401-mRNA-1">
    <property type="protein sequence ID" value="ECPE_0001756401-mRNA-1"/>
    <property type="gene ID" value="ECPE_0001756401"/>
</dbReference>
<dbReference type="InterPro" id="IPR001433">
    <property type="entry name" value="OxRdtase_FAD/NAD-bd"/>
</dbReference>
<reference evidence="6 7" key="2">
    <citation type="submission" date="2018-11" db="EMBL/GenBank/DDBJ databases">
        <authorList>
            <consortium name="Pathogen Informatics"/>
        </authorList>
    </citation>
    <scope>NUCLEOTIDE SEQUENCE [LARGE SCALE GENOMIC DNA]</scope>
    <source>
        <strain evidence="6 7">Egypt</strain>
    </source>
</reference>
<accession>A0A183BE84</accession>
<dbReference type="PRINTS" id="PR00371">
    <property type="entry name" value="FPNCR"/>
</dbReference>
<dbReference type="EC" id="1.6.2.4" evidence="4"/>
<evidence type="ECO:0000256" key="4">
    <source>
        <dbReference type="ARBA" id="ARBA00023797"/>
    </source>
</evidence>
<dbReference type="GO" id="GO:0050660">
    <property type="term" value="F:flavin adenine dinucleotide binding"/>
    <property type="evidence" value="ECO:0007669"/>
    <property type="project" value="TreeGrafter"/>
</dbReference>
<dbReference type="Gene3D" id="3.40.50.80">
    <property type="entry name" value="Nucleotide-binding domain of ferredoxin-NADP reductase (FNR) module"/>
    <property type="match status" value="1"/>
</dbReference>
<dbReference type="InterPro" id="IPR039261">
    <property type="entry name" value="FNR_nucleotide-bd"/>
</dbReference>
<keyword evidence="2" id="KW-0285">Flavoprotein</keyword>
<dbReference type="Pfam" id="PF00175">
    <property type="entry name" value="NAD_binding_1"/>
    <property type="match status" value="1"/>
</dbReference>
<dbReference type="PROSITE" id="PS51257">
    <property type="entry name" value="PROKAR_LIPOPROTEIN"/>
    <property type="match status" value="1"/>
</dbReference>
<keyword evidence="3" id="KW-0274">FAD</keyword>
<dbReference type="GO" id="GO:0010181">
    <property type="term" value="F:FMN binding"/>
    <property type="evidence" value="ECO:0007669"/>
    <property type="project" value="TreeGrafter"/>
</dbReference>
<dbReference type="AlphaFoldDB" id="A0A183BE84"/>
<dbReference type="OrthoDB" id="1856718at2759"/>
<evidence type="ECO:0000256" key="2">
    <source>
        <dbReference type="ARBA" id="ARBA00022630"/>
    </source>
</evidence>
<name>A0A183BE84_9TREM</name>
<sequence>MRSPIVRGQLGTMVLFFGCRRLSEDYIYGEELEEAKRSGYLQLFIAFSRDSEDGSKVYVQDRIREAASDVWQLLDQKRAHVYVCGSAHTMARDVHSCLVSVVQTHGSLSMNAAETYLNRLRVEGRYHLDVWS</sequence>
<dbReference type="EMBL" id="UZAN01069810">
    <property type="protein sequence ID" value="VDP94814.1"/>
    <property type="molecule type" value="Genomic_DNA"/>
</dbReference>
<protein>
    <recommendedName>
        <fullName evidence="4">NADPH--hemoprotein reductase</fullName>
        <ecNumber evidence="4">1.6.2.4</ecNumber>
    </recommendedName>
</protein>
<dbReference type="GO" id="GO:0005829">
    <property type="term" value="C:cytosol"/>
    <property type="evidence" value="ECO:0007669"/>
    <property type="project" value="TreeGrafter"/>
</dbReference>
<evidence type="ECO:0000313" key="6">
    <source>
        <dbReference type="EMBL" id="VDP94814.1"/>
    </source>
</evidence>
<feature type="domain" description="Oxidoreductase FAD/NAD(P)-binding" evidence="5">
    <location>
        <begin position="11"/>
        <end position="95"/>
    </location>
</feature>
<gene>
    <name evidence="6" type="ORF">ECPE_LOCUS17520</name>
</gene>
<evidence type="ECO:0000256" key="1">
    <source>
        <dbReference type="ARBA" id="ARBA00001974"/>
    </source>
</evidence>
<dbReference type="Proteomes" id="UP000272942">
    <property type="component" value="Unassembled WGS sequence"/>
</dbReference>
<dbReference type="InterPro" id="IPR001709">
    <property type="entry name" value="Flavoprot_Pyr_Nucl_cyt_Rdtase"/>
</dbReference>
<dbReference type="GO" id="GO:0003958">
    <property type="term" value="F:NADPH-hemoprotein reductase activity"/>
    <property type="evidence" value="ECO:0007669"/>
    <property type="project" value="UniProtKB-EC"/>
</dbReference>
<keyword evidence="7" id="KW-1185">Reference proteome</keyword>
<reference evidence="8" key="1">
    <citation type="submission" date="2016-06" db="UniProtKB">
        <authorList>
            <consortium name="WormBaseParasite"/>
        </authorList>
    </citation>
    <scope>IDENTIFICATION</scope>
</reference>
<evidence type="ECO:0000259" key="5">
    <source>
        <dbReference type="Pfam" id="PF00175"/>
    </source>
</evidence>
<comment type="cofactor">
    <cofactor evidence="1">
        <name>FAD</name>
        <dbReference type="ChEBI" id="CHEBI:57692"/>
    </cofactor>
</comment>
<dbReference type="PANTHER" id="PTHR19384:SF17">
    <property type="entry name" value="NADPH--CYTOCHROME P450 REDUCTASE"/>
    <property type="match status" value="1"/>
</dbReference>
<evidence type="ECO:0000256" key="3">
    <source>
        <dbReference type="ARBA" id="ARBA00022827"/>
    </source>
</evidence>
<proteinExistence type="predicted"/>
<organism evidence="8">
    <name type="scientific">Echinostoma caproni</name>
    <dbReference type="NCBI Taxonomy" id="27848"/>
    <lineage>
        <taxon>Eukaryota</taxon>
        <taxon>Metazoa</taxon>
        <taxon>Spiralia</taxon>
        <taxon>Lophotrochozoa</taxon>
        <taxon>Platyhelminthes</taxon>
        <taxon>Trematoda</taxon>
        <taxon>Digenea</taxon>
        <taxon>Plagiorchiida</taxon>
        <taxon>Echinostomata</taxon>
        <taxon>Echinostomatoidea</taxon>
        <taxon>Echinostomatidae</taxon>
        <taxon>Echinostoma</taxon>
    </lineage>
</organism>
<evidence type="ECO:0000313" key="7">
    <source>
        <dbReference type="Proteomes" id="UP000272942"/>
    </source>
</evidence>
<dbReference type="SUPFAM" id="SSF52343">
    <property type="entry name" value="Ferredoxin reductase-like, C-terminal NADP-linked domain"/>
    <property type="match status" value="1"/>
</dbReference>
<dbReference type="PANTHER" id="PTHR19384">
    <property type="entry name" value="NITRIC OXIDE SYNTHASE-RELATED"/>
    <property type="match status" value="1"/>
</dbReference>
<evidence type="ECO:0000313" key="8">
    <source>
        <dbReference type="WBParaSite" id="ECPE_0001756401-mRNA-1"/>
    </source>
</evidence>